<feature type="transmembrane region" description="Helical" evidence="7">
    <location>
        <begin position="89"/>
        <end position="112"/>
    </location>
</feature>
<dbReference type="InterPro" id="IPR037294">
    <property type="entry name" value="ABC_BtuC-like"/>
</dbReference>
<comment type="subcellular location">
    <subcellularLocation>
        <location evidence="6">Cell membrane</location>
        <topology evidence="6">Multi-pass membrane protein</topology>
    </subcellularLocation>
    <subcellularLocation>
        <location evidence="1">Membrane</location>
        <topology evidence="1">Multi-pass membrane protein</topology>
    </subcellularLocation>
</comment>
<evidence type="ECO:0000313" key="9">
    <source>
        <dbReference type="Proteomes" id="UP001596002"/>
    </source>
</evidence>
<feature type="transmembrane region" description="Helical" evidence="7">
    <location>
        <begin position="132"/>
        <end position="150"/>
    </location>
</feature>
<evidence type="ECO:0000256" key="5">
    <source>
        <dbReference type="ARBA" id="ARBA00023136"/>
    </source>
</evidence>
<feature type="transmembrane region" description="Helical" evidence="7">
    <location>
        <begin position="195"/>
        <end position="212"/>
    </location>
</feature>
<dbReference type="Proteomes" id="UP001596002">
    <property type="component" value="Unassembled WGS sequence"/>
</dbReference>
<evidence type="ECO:0000256" key="3">
    <source>
        <dbReference type="ARBA" id="ARBA00022692"/>
    </source>
</evidence>
<name>A0ABV9Q4M9_9BACL</name>
<feature type="transmembrane region" description="Helical" evidence="7">
    <location>
        <begin position="171"/>
        <end position="189"/>
    </location>
</feature>
<keyword evidence="3 6" id="KW-0812">Transmembrane</keyword>
<evidence type="ECO:0000256" key="6">
    <source>
        <dbReference type="RuleBase" id="RU003943"/>
    </source>
</evidence>
<dbReference type="PANTHER" id="PTHR30477:SF0">
    <property type="entry name" value="METAL TRANSPORT SYSTEM MEMBRANE PROTEIN TM_0125-RELATED"/>
    <property type="match status" value="1"/>
</dbReference>
<feature type="transmembrane region" description="Helical" evidence="7">
    <location>
        <begin position="219"/>
        <end position="240"/>
    </location>
</feature>
<protein>
    <submittedName>
        <fullName evidence="8">Metal ABC transporter permease</fullName>
    </submittedName>
</protein>
<evidence type="ECO:0000256" key="2">
    <source>
        <dbReference type="ARBA" id="ARBA00008034"/>
    </source>
</evidence>
<dbReference type="PANTHER" id="PTHR30477">
    <property type="entry name" value="ABC-TRANSPORTER METAL-BINDING PROTEIN"/>
    <property type="match status" value="1"/>
</dbReference>
<evidence type="ECO:0000256" key="4">
    <source>
        <dbReference type="ARBA" id="ARBA00022989"/>
    </source>
</evidence>
<dbReference type="Pfam" id="PF00950">
    <property type="entry name" value="ABC-3"/>
    <property type="match status" value="1"/>
</dbReference>
<comment type="caution">
    <text evidence="8">The sequence shown here is derived from an EMBL/GenBank/DDBJ whole genome shotgun (WGS) entry which is preliminary data.</text>
</comment>
<feature type="transmembrane region" description="Helical" evidence="7">
    <location>
        <begin position="53"/>
        <end position="77"/>
    </location>
</feature>
<keyword evidence="9" id="KW-1185">Reference proteome</keyword>
<keyword evidence="4 7" id="KW-1133">Transmembrane helix</keyword>
<evidence type="ECO:0000313" key="8">
    <source>
        <dbReference type="EMBL" id="MFC4769101.1"/>
    </source>
</evidence>
<keyword evidence="6" id="KW-0813">Transport</keyword>
<accession>A0ABV9Q4M9</accession>
<proteinExistence type="inferred from homology"/>
<feature type="transmembrane region" description="Helical" evidence="7">
    <location>
        <begin position="246"/>
        <end position="266"/>
    </location>
</feature>
<keyword evidence="5 7" id="KW-0472">Membrane</keyword>
<comment type="similarity">
    <text evidence="2 6">Belongs to the ABC-3 integral membrane protein family.</text>
</comment>
<dbReference type="SUPFAM" id="SSF81345">
    <property type="entry name" value="ABC transporter involved in vitamin B12 uptake, BtuC"/>
    <property type="match status" value="1"/>
</dbReference>
<organism evidence="8 9">
    <name type="scientific">Effusibacillus consociatus</name>
    <dbReference type="NCBI Taxonomy" id="1117041"/>
    <lineage>
        <taxon>Bacteria</taxon>
        <taxon>Bacillati</taxon>
        <taxon>Bacillota</taxon>
        <taxon>Bacilli</taxon>
        <taxon>Bacillales</taxon>
        <taxon>Alicyclobacillaceae</taxon>
        <taxon>Effusibacillus</taxon>
    </lineage>
</organism>
<dbReference type="InterPro" id="IPR001626">
    <property type="entry name" value="ABC_TroCD"/>
</dbReference>
<feature type="transmembrane region" description="Helical" evidence="7">
    <location>
        <begin position="12"/>
        <end position="33"/>
    </location>
</feature>
<evidence type="ECO:0000256" key="1">
    <source>
        <dbReference type="ARBA" id="ARBA00004141"/>
    </source>
</evidence>
<sequence>MLEIFEFDFMVRAILAGILTAIICPLIGSFLLVRRLSLVADTLAHASLAGVAAGMLFGLYPILTAMLFAFSGAFFIERLRKAYATFGEISIAVVHSTGLAIAVILFGLGKGFNVDVLSYLFGSIVAVTERDLWMISGVTAGTIVLVAAFYKKLFALSFDEEHVQLRGVNVYMLNLLFMLMTALIVSVAIRIVGVLLVSSLIVIPVAAGMQVANSFRNLLFVATGIALTGILTGLGSSYYLDLAPGGTIVLVLLAFLLGAIVFKNMAGNRF</sequence>
<dbReference type="Gene3D" id="1.10.3470.10">
    <property type="entry name" value="ABC transporter involved in vitamin B12 uptake, BtuC"/>
    <property type="match status" value="1"/>
</dbReference>
<evidence type="ECO:0000256" key="7">
    <source>
        <dbReference type="SAM" id="Phobius"/>
    </source>
</evidence>
<reference evidence="9" key="1">
    <citation type="journal article" date="2019" name="Int. J. Syst. Evol. Microbiol.">
        <title>The Global Catalogue of Microorganisms (GCM) 10K type strain sequencing project: providing services to taxonomists for standard genome sequencing and annotation.</title>
        <authorList>
            <consortium name="The Broad Institute Genomics Platform"/>
            <consortium name="The Broad Institute Genome Sequencing Center for Infectious Disease"/>
            <person name="Wu L."/>
            <person name="Ma J."/>
        </authorList>
    </citation>
    <scope>NUCLEOTIDE SEQUENCE [LARGE SCALE GENOMIC DNA]</scope>
    <source>
        <strain evidence="9">WYCCWR 12678</strain>
    </source>
</reference>
<gene>
    <name evidence="8" type="ORF">ACFO8Q_17355</name>
</gene>
<dbReference type="EMBL" id="JBHSHC010000118">
    <property type="protein sequence ID" value="MFC4769101.1"/>
    <property type="molecule type" value="Genomic_DNA"/>
</dbReference>
<dbReference type="RefSeq" id="WP_380027240.1">
    <property type="nucleotide sequence ID" value="NZ_JBHSHC010000118.1"/>
</dbReference>